<dbReference type="InterPro" id="IPR005693">
    <property type="entry name" value="Mce"/>
</dbReference>
<evidence type="ECO:0000256" key="1">
    <source>
        <dbReference type="SAM" id="SignalP"/>
    </source>
</evidence>
<dbReference type="NCBIfam" id="TIGR00996">
    <property type="entry name" value="Mtu_fam_mce"/>
    <property type="match status" value="1"/>
</dbReference>
<name>A0A7W7ZWN2_9ACTN</name>
<dbReference type="EMBL" id="JACHIN010000001">
    <property type="protein sequence ID" value="MBB5075136.1"/>
    <property type="molecule type" value="Genomic_DNA"/>
</dbReference>
<feature type="signal peptide" evidence="1">
    <location>
        <begin position="1"/>
        <end position="19"/>
    </location>
</feature>
<feature type="domain" description="Mce/MlaD" evidence="2">
    <location>
        <begin position="30"/>
        <end position="103"/>
    </location>
</feature>
<dbReference type="PANTHER" id="PTHR33371:SF19">
    <property type="entry name" value="MCE-FAMILY PROTEIN MCE4A"/>
    <property type="match status" value="1"/>
</dbReference>
<dbReference type="InterPro" id="IPR003399">
    <property type="entry name" value="Mce/MlaD"/>
</dbReference>
<dbReference type="AlphaFoldDB" id="A0A7W7ZWN2"/>
<dbReference type="GO" id="GO:0005576">
    <property type="term" value="C:extracellular region"/>
    <property type="evidence" value="ECO:0007669"/>
    <property type="project" value="TreeGrafter"/>
</dbReference>
<dbReference type="GO" id="GO:0051701">
    <property type="term" value="P:biological process involved in interaction with host"/>
    <property type="evidence" value="ECO:0007669"/>
    <property type="project" value="TreeGrafter"/>
</dbReference>
<dbReference type="RefSeq" id="WP_184958088.1">
    <property type="nucleotide sequence ID" value="NZ_JACHIN010000001.1"/>
</dbReference>
<accession>A0A7W7ZWN2</accession>
<keyword evidence="1" id="KW-0732">Signal</keyword>
<comment type="caution">
    <text evidence="4">The sequence shown here is derived from an EMBL/GenBank/DDBJ whole genome shotgun (WGS) entry which is preliminary data.</text>
</comment>
<dbReference type="InterPro" id="IPR024516">
    <property type="entry name" value="Mce_C"/>
</dbReference>
<keyword evidence="5" id="KW-1185">Reference proteome</keyword>
<proteinExistence type="predicted"/>
<feature type="chain" id="PRO_5038906744" evidence="1">
    <location>
        <begin position="20"/>
        <end position="352"/>
    </location>
</feature>
<dbReference type="InterPro" id="IPR052336">
    <property type="entry name" value="MlaD_Phospholipid_Transporter"/>
</dbReference>
<evidence type="ECO:0000313" key="5">
    <source>
        <dbReference type="Proteomes" id="UP000568380"/>
    </source>
</evidence>
<sequence length="352" mass="37394">MRYGAALLALIAAFTAVTAAAYLKVFSGATTVTLSAPRAGLQLGPRADVKIRGVLVGEVTALKATAGGAELTLALDQPVDRASTARLLPKTVFGEKYVDLVPPATPTSELRDGDRLIAPAAAVEVAQVLDRLLPLLRSIHPERLATTLTALATALEGRGARTGATLDKAEHYLTRLTPHLPAIRRDITALADVTDLYGQAAPDLLRTLANSAALSRTITGREAEIDQLARVVTRSAGKTDALLTVNETGLVGLQHVSRPALDLAARYSPTVPCVFQGLDRLRPLLDEAFGDGRVKAVLELVRPAPPYREGADAPAYRDTRGPRCYGLPRPKVPFPGVRFADGTQDLAELMLR</sequence>
<dbReference type="Proteomes" id="UP000568380">
    <property type="component" value="Unassembled WGS sequence"/>
</dbReference>
<gene>
    <name evidence="4" type="ORF">HNR40_000582</name>
</gene>
<dbReference type="Pfam" id="PF11887">
    <property type="entry name" value="Mce4_CUP1"/>
    <property type="match status" value="1"/>
</dbReference>
<dbReference type="PANTHER" id="PTHR33371">
    <property type="entry name" value="INTERMEMBRANE PHOSPHOLIPID TRANSPORT SYSTEM BINDING PROTEIN MLAD-RELATED"/>
    <property type="match status" value="1"/>
</dbReference>
<organism evidence="4 5">
    <name type="scientific">Nonomuraea endophytica</name>
    <dbReference type="NCBI Taxonomy" id="714136"/>
    <lineage>
        <taxon>Bacteria</taxon>
        <taxon>Bacillati</taxon>
        <taxon>Actinomycetota</taxon>
        <taxon>Actinomycetes</taxon>
        <taxon>Streptosporangiales</taxon>
        <taxon>Streptosporangiaceae</taxon>
        <taxon>Nonomuraea</taxon>
    </lineage>
</organism>
<feature type="domain" description="Mammalian cell entry C-terminal" evidence="3">
    <location>
        <begin position="109"/>
        <end position="322"/>
    </location>
</feature>
<dbReference type="Pfam" id="PF02470">
    <property type="entry name" value="MlaD"/>
    <property type="match status" value="1"/>
</dbReference>
<reference evidence="4 5" key="1">
    <citation type="submission" date="2020-08" db="EMBL/GenBank/DDBJ databases">
        <title>Genomic Encyclopedia of Type Strains, Phase IV (KMG-IV): sequencing the most valuable type-strain genomes for metagenomic binning, comparative biology and taxonomic classification.</title>
        <authorList>
            <person name="Goeker M."/>
        </authorList>
    </citation>
    <scope>NUCLEOTIDE SEQUENCE [LARGE SCALE GENOMIC DNA]</scope>
    <source>
        <strain evidence="4 5">DSM 45385</strain>
    </source>
</reference>
<evidence type="ECO:0000313" key="4">
    <source>
        <dbReference type="EMBL" id="MBB5075136.1"/>
    </source>
</evidence>
<evidence type="ECO:0000259" key="3">
    <source>
        <dbReference type="Pfam" id="PF11887"/>
    </source>
</evidence>
<evidence type="ECO:0000259" key="2">
    <source>
        <dbReference type="Pfam" id="PF02470"/>
    </source>
</evidence>
<protein>
    <submittedName>
        <fullName evidence="4">Phospholipid/cholesterol/gamma-HCH transport system substrate-binding protein</fullName>
    </submittedName>
</protein>